<dbReference type="PANTHER" id="PTHR21071">
    <property type="entry name" value="UDP-N-ACETYLENOLPYRUVOYLGLUCOSAMINE REDUCTASE"/>
    <property type="match status" value="1"/>
</dbReference>
<dbReference type="Gene3D" id="3.30.465.10">
    <property type="match status" value="1"/>
</dbReference>
<dbReference type="Pfam" id="PF01565">
    <property type="entry name" value="FAD_binding_4"/>
    <property type="match status" value="1"/>
</dbReference>
<evidence type="ECO:0000256" key="2">
    <source>
        <dbReference type="ARBA" id="ARBA00022827"/>
    </source>
</evidence>
<dbReference type="GO" id="GO:0071949">
    <property type="term" value="F:FAD binding"/>
    <property type="evidence" value="ECO:0007669"/>
    <property type="project" value="InterPro"/>
</dbReference>
<dbReference type="PROSITE" id="PS51387">
    <property type="entry name" value="FAD_PCMH"/>
    <property type="match status" value="1"/>
</dbReference>
<dbReference type="AlphaFoldDB" id="A0A3B8WGH7"/>
<dbReference type="InterPro" id="IPR003170">
    <property type="entry name" value="MurB"/>
</dbReference>
<accession>A0A3B8WGH7</accession>
<dbReference type="GO" id="GO:0005829">
    <property type="term" value="C:cytosol"/>
    <property type="evidence" value="ECO:0007669"/>
    <property type="project" value="TreeGrafter"/>
</dbReference>
<dbReference type="GO" id="GO:0008762">
    <property type="term" value="F:UDP-N-acetylmuramate dehydrogenase activity"/>
    <property type="evidence" value="ECO:0007669"/>
    <property type="project" value="InterPro"/>
</dbReference>
<dbReference type="InterPro" id="IPR036318">
    <property type="entry name" value="FAD-bd_PCMH-like_sf"/>
</dbReference>
<protein>
    <submittedName>
        <fullName evidence="4">UDP-N-acetylenolpyruvoylglucosamine reductase</fullName>
    </submittedName>
</protein>
<sequence>MSQALEIQERASLQRLNTLAVPATARYLVEVENAVQLKQALCWADDHEQSVLVLGGGSNLVFAGDYPGLVILMALRGRSWERVDDHGAVLVLKAGENWHEAVLYAARSGYRGIENLALIPGTAGA</sequence>
<organism evidence="4 5">
    <name type="scientific">Marinobacter nauticus</name>
    <name type="common">Marinobacter hydrocarbonoclasticus</name>
    <name type="synonym">Marinobacter aquaeolei</name>
    <dbReference type="NCBI Taxonomy" id="2743"/>
    <lineage>
        <taxon>Bacteria</taxon>
        <taxon>Pseudomonadati</taxon>
        <taxon>Pseudomonadota</taxon>
        <taxon>Gammaproteobacteria</taxon>
        <taxon>Pseudomonadales</taxon>
        <taxon>Marinobacteraceae</taxon>
        <taxon>Marinobacter</taxon>
    </lineage>
</organism>
<dbReference type="HAMAP" id="MF_00037">
    <property type="entry name" value="MurB"/>
    <property type="match status" value="1"/>
</dbReference>
<feature type="non-terminal residue" evidence="4">
    <location>
        <position position="125"/>
    </location>
</feature>
<evidence type="ECO:0000313" key="4">
    <source>
        <dbReference type="EMBL" id="HAC28506.1"/>
    </source>
</evidence>
<dbReference type="InterPro" id="IPR016167">
    <property type="entry name" value="FAD-bd_PCMH_sub1"/>
</dbReference>
<keyword evidence="2" id="KW-0274">FAD</keyword>
<comment type="caution">
    <text evidence="4">The sequence shown here is derived from an EMBL/GenBank/DDBJ whole genome shotgun (WGS) entry which is preliminary data.</text>
</comment>
<dbReference type="GO" id="GO:0071555">
    <property type="term" value="P:cell wall organization"/>
    <property type="evidence" value="ECO:0007669"/>
    <property type="project" value="TreeGrafter"/>
</dbReference>
<evidence type="ECO:0000313" key="5">
    <source>
        <dbReference type="Proteomes" id="UP000261325"/>
    </source>
</evidence>
<evidence type="ECO:0000256" key="1">
    <source>
        <dbReference type="ARBA" id="ARBA00010485"/>
    </source>
</evidence>
<reference evidence="4 5" key="1">
    <citation type="journal article" date="2018" name="Nat. Biotechnol.">
        <title>A standardized bacterial taxonomy based on genome phylogeny substantially revises the tree of life.</title>
        <authorList>
            <person name="Parks D.H."/>
            <person name="Chuvochina M."/>
            <person name="Waite D.W."/>
            <person name="Rinke C."/>
            <person name="Skarshewski A."/>
            <person name="Chaumeil P.A."/>
            <person name="Hugenholtz P."/>
        </authorList>
    </citation>
    <scope>NUCLEOTIDE SEQUENCE [LARGE SCALE GENOMIC DNA]</scope>
    <source>
        <strain evidence="4">UBA9049</strain>
    </source>
</reference>
<name>A0A3B8WGH7_MARNT</name>
<dbReference type="SUPFAM" id="SSF56176">
    <property type="entry name" value="FAD-binding/transporter-associated domain-like"/>
    <property type="match status" value="1"/>
</dbReference>
<dbReference type="Gene3D" id="3.30.43.10">
    <property type="entry name" value="Uridine Diphospho-n-acetylenolpyruvylglucosamine Reductase, domain 2"/>
    <property type="match status" value="1"/>
</dbReference>
<dbReference type="Proteomes" id="UP000261325">
    <property type="component" value="Unassembled WGS sequence"/>
</dbReference>
<gene>
    <name evidence="4" type="ORF">DCF82_11925</name>
</gene>
<dbReference type="InterPro" id="IPR006094">
    <property type="entry name" value="Oxid_FAD_bind_N"/>
</dbReference>
<dbReference type="EMBL" id="DLYI01000154">
    <property type="protein sequence ID" value="HAC28506.1"/>
    <property type="molecule type" value="Genomic_DNA"/>
</dbReference>
<dbReference type="InterPro" id="IPR016169">
    <property type="entry name" value="FAD-bd_PCMH_sub2"/>
</dbReference>
<keyword evidence="2" id="KW-0285">Flavoprotein</keyword>
<proteinExistence type="inferred from homology"/>
<comment type="similarity">
    <text evidence="1">Belongs to the MurB family.</text>
</comment>
<evidence type="ECO:0000259" key="3">
    <source>
        <dbReference type="PROSITE" id="PS51387"/>
    </source>
</evidence>
<dbReference type="PANTHER" id="PTHR21071:SF4">
    <property type="entry name" value="UDP-N-ACETYLENOLPYRUVOYLGLUCOSAMINE REDUCTASE"/>
    <property type="match status" value="1"/>
</dbReference>
<feature type="domain" description="FAD-binding PCMH-type" evidence="3">
    <location>
        <begin position="20"/>
        <end position="125"/>
    </location>
</feature>
<dbReference type="InterPro" id="IPR016166">
    <property type="entry name" value="FAD-bd_PCMH"/>
</dbReference>